<dbReference type="Pfam" id="PF04857">
    <property type="entry name" value="CAF1"/>
    <property type="match status" value="1"/>
</dbReference>
<comment type="similarity">
    <text evidence="1">Belongs to the CAF1 family.</text>
</comment>
<keyword evidence="3" id="KW-1185">Reference proteome</keyword>
<comment type="caution">
    <text evidence="2">The sequence shown here is derived from an EMBL/GenBank/DDBJ whole genome shotgun (WGS) entry which is preliminary data.</text>
</comment>
<organism evidence="2 3">
    <name type="scientific">Plakobranchus ocellatus</name>
    <dbReference type="NCBI Taxonomy" id="259542"/>
    <lineage>
        <taxon>Eukaryota</taxon>
        <taxon>Metazoa</taxon>
        <taxon>Spiralia</taxon>
        <taxon>Lophotrochozoa</taxon>
        <taxon>Mollusca</taxon>
        <taxon>Gastropoda</taxon>
        <taxon>Heterobranchia</taxon>
        <taxon>Euthyneura</taxon>
        <taxon>Panpulmonata</taxon>
        <taxon>Sacoglossa</taxon>
        <taxon>Placobranchoidea</taxon>
        <taxon>Plakobranchidae</taxon>
        <taxon>Plakobranchus</taxon>
    </lineage>
</organism>
<reference evidence="2 3" key="1">
    <citation type="journal article" date="2021" name="Elife">
        <title>Chloroplast acquisition without the gene transfer in kleptoplastic sea slugs, Plakobranchus ocellatus.</title>
        <authorList>
            <person name="Maeda T."/>
            <person name="Takahashi S."/>
            <person name="Yoshida T."/>
            <person name="Shimamura S."/>
            <person name="Takaki Y."/>
            <person name="Nagai Y."/>
            <person name="Toyoda A."/>
            <person name="Suzuki Y."/>
            <person name="Arimoto A."/>
            <person name="Ishii H."/>
            <person name="Satoh N."/>
            <person name="Nishiyama T."/>
            <person name="Hasebe M."/>
            <person name="Maruyama T."/>
            <person name="Minagawa J."/>
            <person name="Obokata J."/>
            <person name="Shigenobu S."/>
        </authorList>
    </citation>
    <scope>NUCLEOTIDE SEQUENCE [LARGE SCALE GENOMIC DNA]</scope>
</reference>
<dbReference type="InterPro" id="IPR051181">
    <property type="entry name" value="CAF1_poly(A)_ribonucleases"/>
</dbReference>
<dbReference type="PANTHER" id="PTHR15092:SF22">
    <property type="entry name" value="POLY(A)-SPECIFIC RIBONUCLEASE PNLDC1"/>
    <property type="match status" value="1"/>
</dbReference>
<name>A0AAV3ZIP0_9GAST</name>
<dbReference type="EMBL" id="BLXT01002484">
    <property type="protein sequence ID" value="GFN95191.1"/>
    <property type="molecule type" value="Genomic_DNA"/>
</dbReference>
<proteinExistence type="inferred from homology"/>
<dbReference type="GO" id="GO:0005783">
    <property type="term" value="C:endoplasmic reticulum"/>
    <property type="evidence" value="ECO:0007669"/>
    <property type="project" value="TreeGrafter"/>
</dbReference>
<dbReference type="SUPFAM" id="SSF53098">
    <property type="entry name" value="Ribonuclease H-like"/>
    <property type="match status" value="1"/>
</dbReference>
<evidence type="ECO:0000256" key="1">
    <source>
        <dbReference type="ARBA" id="ARBA00008372"/>
    </source>
</evidence>
<dbReference type="PANTHER" id="PTHR15092">
    <property type="entry name" value="POLY A -SPECIFIC RIBONUCLEASE/TARGET OF EGR1, MEMBER 1"/>
    <property type="match status" value="1"/>
</dbReference>
<evidence type="ECO:0000313" key="3">
    <source>
        <dbReference type="Proteomes" id="UP000735302"/>
    </source>
</evidence>
<dbReference type="InterPro" id="IPR012337">
    <property type="entry name" value="RNaseH-like_sf"/>
</dbReference>
<dbReference type="GO" id="GO:0000289">
    <property type="term" value="P:nuclear-transcribed mRNA poly(A) tail shortening"/>
    <property type="evidence" value="ECO:0007669"/>
    <property type="project" value="TreeGrafter"/>
</dbReference>
<dbReference type="InterPro" id="IPR036397">
    <property type="entry name" value="RNaseH_sf"/>
</dbReference>
<dbReference type="GO" id="GO:0003723">
    <property type="term" value="F:RNA binding"/>
    <property type="evidence" value="ECO:0007669"/>
    <property type="project" value="TreeGrafter"/>
</dbReference>
<dbReference type="GO" id="GO:0005634">
    <property type="term" value="C:nucleus"/>
    <property type="evidence" value="ECO:0007669"/>
    <property type="project" value="TreeGrafter"/>
</dbReference>
<sequence length="293" mass="33939">ITTFKGDASENRYMAETFNFYLCPVSMGTCDPRFSVQASSIRFMAKHNFEFNKVLEMLGFTRVFRLLMGLTTPIVGHNLLMDLIFMYEKFHQPLPEVYPQFKQDIHRLFPNIYDTKHISHCLRMRLEHLKLHTARNLQDLYDTLHSPSIINLTLMQPSIERVDRSGSDMAEQIHQAGFDAFMCGSSFLRICHILHFRNVNSMDVKACPFQDYMVTMRSFCNCVNVIRAMVNYVKLDGEEPPSQRPPLIHVEVVQPGDKLVAHQLVLWFSMYGVVDIQMINEKQAVVATSNFMT</sequence>
<gene>
    <name evidence="2" type="ORF">PoB_002169700</name>
</gene>
<protein>
    <submittedName>
        <fullName evidence="2">Poly(A)-specific ribonuclease parn-like domain-containing protein 1</fullName>
    </submittedName>
</protein>
<dbReference type="InterPro" id="IPR006941">
    <property type="entry name" value="RNase_CAF1"/>
</dbReference>
<dbReference type="AlphaFoldDB" id="A0AAV3ZIP0"/>
<accession>A0AAV3ZIP0</accession>
<dbReference type="Proteomes" id="UP000735302">
    <property type="component" value="Unassembled WGS sequence"/>
</dbReference>
<dbReference type="GO" id="GO:0000175">
    <property type="term" value="F:3'-5'-RNA exonuclease activity"/>
    <property type="evidence" value="ECO:0007669"/>
    <property type="project" value="TreeGrafter"/>
</dbReference>
<evidence type="ECO:0000313" key="2">
    <source>
        <dbReference type="EMBL" id="GFN95191.1"/>
    </source>
</evidence>
<dbReference type="Gene3D" id="3.30.420.10">
    <property type="entry name" value="Ribonuclease H-like superfamily/Ribonuclease H"/>
    <property type="match status" value="1"/>
</dbReference>
<dbReference type="GO" id="GO:1990432">
    <property type="term" value="P:siRNA 3'-end processing"/>
    <property type="evidence" value="ECO:0007669"/>
    <property type="project" value="TreeGrafter"/>
</dbReference>
<feature type="non-terminal residue" evidence="2">
    <location>
        <position position="1"/>
    </location>
</feature>
<dbReference type="GO" id="GO:1990431">
    <property type="term" value="P:priRNA 3'-end processing"/>
    <property type="evidence" value="ECO:0007669"/>
    <property type="project" value="TreeGrafter"/>
</dbReference>